<comment type="pathway">
    <text evidence="1">Bacterial outer membrane biogenesis; LPS O-antigen biosynthesis.</text>
</comment>
<evidence type="ECO:0000313" key="4">
    <source>
        <dbReference type="EMBL" id="SMC29801.1"/>
    </source>
</evidence>
<organism evidence="4 5">
    <name type="scientific">Andreprevotia lacus DSM 23236</name>
    <dbReference type="NCBI Taxonomy" id="1121001"/>
    <lineage>
        <taxon>Bacteria</taxon>
        <taxon>Pseudomonadati</taxon>
        <taxon>Pseudomonadota</taxon>
        <taxon>Betaproteobacteria</taxon>
        <taxon>Neisseriales</taxon>
        <taxon>Chitinibacteraceae</taxon>
        <taxon>Andreprevotia</taxon>
    </lineage>
</organism>
<dbReference type="OrthoDB" id="9811743at2"/>
<evidence type="ECO:0000259" key="3">
    <source>
        <dbReference type="Pfam" id="PF01370"/>
    </source>
</evidence>
<evidence type="ECO:0000256" key="1">
    <source>
        <dbReference type="ARBA" id="ARBA00005125"/>
    </source>
</evidence>
<dbReference type="Gene3D" id="3.40.50.720">
    <property type="entry name" value="NAD(P)-binding Rossmann-like Domain"/>
    <property type="match status" value="1"/>
</dbReference>
<evidence type="ECO:0000256" key="2">
    <source>
        <dbReference type="ARBA" id="ARBA00007637"/>
    </source>
</evidence>
<name>A0A1W1Y1X9_9NEIS</name>
<dbReference type="SUPFAM" id="SSF51735">
    <property type="entry name" value="NAD(P)-binding Rossmann-fold domains"/>
    <property type="match status" value="1"/>
</dbReference>
<dbReference type="EMBL" id="FWXD01000045">
    <property type="protein sequence ID" value="SMC29801.1"/>
    <property type="molecule type" value="Genomic_DNA"/>
</dbReference>
<proteinExistence type="inferred from homology"/>
<dbReference type="Pfam" id="PF01370">
    <property type="entry name" value="Epimerase"/>
    <property type="match status" value="1"/>
</dbReference>
<dbReference type="Proteomes" id="UP000192761">
    <property type="component" value="Unassembled WGS sequence"/>
</dbReference>
<dbReference type="AlphaFoldDB" id="A0A1W1Y1X9"/>
<feature type="domain" description="NAD-dependent epimerase/dehydratase" evidence="3">
    <location>
        <begin position="32"/>
        <end position="276"/>
    </location>
</feature>
<dbReference type="InterPro" id="IPR036291">
    <property type="entry name" value="NAD(P)-bd_dom_sf"/>
</dbReference>
<gene>
    <name evidence="4" type="ORF">SAMN02745857_04142</name>
</gene>
<accession>A0A1W1Y1X9</accession>
<sequence>MALNLQDPLIAADFARLLPTPGRLAALHGKTVLLTGATGFFGRWLLACCDHLQAQGVALTVVALSRDPERFLVQEPHYRQAGWLRWCRGDVQSPIMLEAGPVDYILHAATDTSADAHKHKLTIFNTVLDGGRHVLDLAAQRGCSRLLFTGSGAQYGPQRLDVARQPDDAAQACDPTQPGSAYGESKRALETLASLYAEQYGLECLFTRCFAFGGPGLSLDGHFAIGNFIRDALFRPEITVRSHTPVWRSYLYGADLAVWLLTLLVDGQAGMAYNVGSDQEILITQLAERARDLLAPGKLIVIADTANAGVGSRYVPDIARARAQGLSVWTSLDDTILNTANWARRQGAAL</sequence>
<reference evidence="4 5" key="1">
    <citation type="submission" date="2017-04" db="EMBL/GenBank/DDBJ databases">
        <authorList>
            <person name="Afonso C.L."/>
            <person name="Miller P.J."/>
            <person name="Scott M.A."/>
            <person name="Spackman E."/>
            <person name="Goraichik I."/>
            <person name="Dimitrov K.M."/>
            <person name="Suarez D.L."/>
            <person name="Swayne D.E."/>
        </authorList>
    </citation>
    <scope>NUCLEOTIDE SEQUENCE [LARGE SCALE GENOMIC DNA]</scope>
    <source>
        <strain evidence="4 5">DSM 23236</strain>
    </source>
</reference>
<evidence type="ECO:0000313" key="5">
    <source>
        <dbReference type="Proteomes" id="UP000192761"/>
    </source>
</evidence>
<comment type="similarity">
    <text evidence="2">Belongs to the NAD(P)-dependent epimerase/dehydratase family.</text>
</comment>
<dbReference type="STRING" id="1121001.SAMN02745857_04142"/>
<protein>
    <submittedName>
        <fullName evidence="4">dTDP-glucose 4,6-dehydratase</fullName>
    </submittedName>
</protein>
<dbReference type="InterPro" id="IPR001509">
    <property type="entry name" value="Epimerase_deHydtase"/>
</dbReference>
<keyword evidence="5" id="KW-1185">Reference proteome</keyword>
<dbReference type="RefSeq" id="WP_084093052.1">
    <property type="nucleotide sequence ID" value="NZ_FWXD01000045.1"/>
</dbReference>
<dbReference type="PANTHER" id="PTHR43000">
    <property type="entry name" value="DTDP-D-GLUCOSE 4,6-DEHYDRATASE-RELATED"/>
    <property type="match status" value="1"/>
</dbReference>